<dbReference type="InterPro" id="IPR003656">
    <property type="entry name" value="Znf_BED"/>
</dbReference>
<feature type="domain" description="BED-type" evidence="5">
    <location>
        <begin position="3"/>
        <end position="48"/>
    </location>
</feature>
<proteinExistence type="predicted"/>
<dbReference type="EMBL" id="JAINUG010000008">
    <property type="protein sequence ID" value="KAJ8415737.1"/>
    <property type="molecule type" value="Genomic_DNA"/>
</dbReference>
<dbReference type="Proteomes" id="UP001221898">
    <property type="component" value="Unassembled WGS sequence"/>
</dbReference>
<dbReference type="InterPro" id="IPR006910">
    <property type="entry name" value="Rad21_Rec8_N"/>
</dbReference>
<dbReference type="PROSITE" id="PS50808">
    <property type="entry name" value="ZF_BED"/>
    <property type="match status" value="1"/>
</dbReference>
<evidence type="ECO:0000313" key="6">
    <source>
        <dbReference type="EMBL" id="KAJ8415737.1"/>
    </source>
</evidence>
<comment type="caution">
    <text evidence="6">The sequence shown here is derived from an EMBL/GenBank/DDBJ whole genome shotgun (WGS) entry which is preliminary data.</text>
</comment>
<dbReference type="SMART" id="SM00614">
    <property type="entry name" value="ZnF_BED"/>
    <property type="match status" value="1"/>
</dbReference>
<dbReference type="GO" id="GO:0003677">
    <property type="term" value="F:DNA binding"/>
    <property type="evidence" value="ECO:0007669"/>
    <property type="project" value="InterPro"/>
</dbReference>
<keyword evidence="3" id="KW-0862">Zinc</keyword>
<keyword evidence="2 4" id="KW-0863">Zinc-finger</keyword>
<dbReference type="SUPFAM" id="SSF57667">
    <property type="entry name" value="beta-beta-alpha zinc fingers"/>
    <property type="match status" value="1"/>
</dbReference>
<accession>A0AAD7X095</accession>
<dbReference type="AlphaFoldDB" id="A0AAD7X095"/>
<evidence type="ECO:0000256" key="2">
    <source>
        <dbReference type="ARBA" id="ARBA00022771"/>
    </source>
</evidence>
<keyword evidence="7" id="KW-1185">Reference proteome</keyword>
<organism evidence="6 7">
    <name type="scientific">Aldrovandia affinis</name>
    <dbReference type="NCBI Taxonomy" id="143900"/>
    <lineage>
        <taxon>Eukaryota</taxon>
        <taxon>Metazoa</taxon>
        <taxon>Chordata</taxon>
        <taxon>Craniata</taxon>
        <taxon>Vertebrata</taxon>
        <taxon>Euteleostomi</taxon>
        <taxon>Actinopterygii</taxon>
        <taxon>Neopterygii</taxon>
        <taxon>Teleostei</taxon>
        <taxon>Notacanthiformes</taxon>
        <taxon>Halosauridae</taxon>
        <taxon>Aldrovandia</taxon>
    </lineage>
</organism>
<dbReference type="InterPro" id="IPR036236">
    <property type="entry name" value="Znf_C2H2_sf"/>
</dbReference>
<evidence type="ECO:0000256" key="4">
    <source>
        <dbReference type="PROSITE-ProRule" id="PRU00027"/>
    </source>
</evidence>
<reference evidence="6" key="1">
    <citation type="journal article" date="2023" name="Science">
        <title>Genome structures resolve the early diversification of teleost fishes.</title>
        <authorList>
            <person name="Parey E."/>
            <person name="Louis A."/>
            <person name="Montfort J."/>
            <person name="Bouchez O."/>
            <person name="Roques C."/>
            <person name="Iampietro C."/>
            <person name="Lluch J."/>
            <person name="Castinel A."/>
            <person name="Donnadieu C."/>
            <person name="Desvignes T."/>
            <person name="Floi Bucao C."/>
            <person name="Jouanno E."/>
            <person name="Wen M."/>
            <person name="Mejri S."/>
            <person name="Dirks R."/>
            <person name="Jansen H."/>
            <person name="Henkel C."/>
            <person name="Chen W.J."/>
            <person name="Zahm M."/>
            <person name="Cabau C."/>
            <person name="Klopp C."/>
            <person name="Thompson A.W."/>
            <person name="Robinson-Rechavi M."/>
            <person name="Braasch I."/>
            <person name="Lecointre G."/>
            <person name="Bobe J."/>
            <person name="Postlethwait J.H."/>
            <person name="Berthelot C."/>
            <person name="Roest Crollius H."/>
            <person name="Guiguen Y."/>
        </authorList>
    </citation>
    <scope>NUCLEOTIDE SEQUENCE</scope>
    <source>
        <strain evidence="6">NC1722</strain>
    </source>
</reference>
<evidence type="ECO:0000313" key="7">
    <source>
        <dbReference type="Proteomes" id="UP001221898"/>
    </source>
</evidence>
<keyword evidence="1" id="KW-0479">Metal-binding</keyword>
<sequence length="175" mass="19827">MRKKRSMVWLHFMKLHKDKAKCNECNTIVASKGGNTSNLMKHLRTHHKINLGLQDRTICDCRKNQIEGPTPISSAMSSQPPRRTLSLLTISHDADNWTSSGYLEDKVWLAAPMHSKLTEANVVDHSLEINIIFPKVKLELWTSGHLPLGVVEKVKNLLAERPSRTCWLTAIKALK</sequence>
<dbReference type="Pfam" id="PF02892">
    <property type="entry name" value="zf-BED"/>
    <property type="match status" value="1"/>
</dbReference>
<dbReference type="Pfam" id="PF04825">
    <property type="entry name" value="Rad21_Rec8_N"/>
    <property type="match status" value="1"/>
</dbReference>
<evidence type="ECO:0000256" key="1">
    <source>
        <dbReference type="ARBA" id="ARBA00022723"/>
    </source>
</evidence>
<dbReference type="GO" id="GO:0008270">
    <property type="term" value="F:zinc ion binding"/>
    <property type="evidence" value="ECO:0007669"/>
    <property type="project" value="UniProtKB-KW"/>
</dbReference>
<gene>
    <name evidence="6" type="ORF">AAFF_G00402940</name>
</gene>
<protein>
    <recommendedName>
        <fullName evidence="5">BED-type domain-containing protein</fullName>
    </recommendedName>
</protein>
<name>A0AAD7X095_9TELE</name>
<evidence type="ECO:0000259" key="5">
    <source>
        <dbReference type="PROSITE" id="PS50808"/>
    </source>
</evidence>
<evidence type="ECO:0000256" key="3">
    <source>
        <dbReference type="ARBA" id="ARBA00022833"/>
    </source>
</evidence>